<dbReference type="EMBL" id="FLZR02000014">
    <property type="protein sequence ID" value="VUZ99798.1"/>
    <property type="molecule type" value="Genomic_DNA"/>
</dbReference>
<dbReference type="AlphaFoldDB" id="A0A565A5I5"/>
<name>A0A565A5I5_PLAVI</name>
<dbReference type="VEuPathDB" id="PlasmoDB:PVW1_040008800"/>
<keyword evidence="1" id="KW-1133">Transmembrane helix</keyword>
<accession>A0A565A5I5</accession>
<protein>
    <recommendedName>
        <fullName evidence="3">Variable surface protein</fullName>
    </recommendedName>
</protein>
<feature type="transmembrane region" description="Helical" evidence="1">
    <location>
        <begin position="159"/>
        <end position="181"/>
    </location>
</feature>
<organism evidence="2">
    <name type="scientific">Plasmodium vivax</name>
    <name type="common">malaria parasite P. vivax</name>
    <dbReference type="NCBI Taxonomy" id="5855"/>
    <lineage>
        <taxon>Eukaryota</taxon>
        <taxon>Sar</taxon>
        <taxon>Alveolata</taxon>
        <taxon>Apicomplexa</taxon>
        <taxon>Aconoidasida</taxon>
        <taxon>Haemosporida</taxon>
        <taxon>Plasmodiidae</taxon>
        <taxon>Plasmodium</taxon>
        <taxon>Plasmodium (Plasmodium)</taxon>
    </lineage>
</organism>
<feature type="transmembrane region" description="Helical" evidence="1">
    <location>
        <begin position="235"/>
        <end position="253"/>
    </location>
</feature>
<dbReference type="Pfam" id="PF12420">
    <property type="entry name" value="DUF3671"/>
    <property type="match status" value="1"/>
</dbReference>
<sequence length="281" mass="33454">MIVLNYYRLMENINFMVISKIMAFIFFLLCISDKYLDKEYIVDRTLDIRFPRSLAKHIQEKELYNTNIRQNLLDHGKSTKIKNFEECKPTYSKIKMNDSSNIDIYMKDYKRRYAKKRGLSKLDCYCEKKVFDKINKLNEFRGKIHNDKNRYKKSFFRKYGVGLILFVFIPAVLGSLLPILLNGDEMKQLIPMCNITCKKHDPSSSNGHTNQHVNVSYLSPFTNDTWKTILNINDILSLSFVVIFLIIMIYIFIKFIKYEGIKAGNRKIPLKEYFRFHKYIF</sequence>
<evidence type="ECO:0008006" key="3">
    <source>
        <dbReference type="Google" id="ProtNLM"/>
    </source>
</evidence>
<evidence type="ECO:0000313" key="2">
    <source>
        <dbReference type="EMBL" id="VUZ99798.1"/>
    </source>
</evidence>
<keyword evidence="1" id="KW-0472">Membrane</keyword>
<proteinExistence type="predicted"/>
<dbReference type="VEuPathDB" id="PlasmoDB:PVPAM_060038900"/>
<dbReference type="InterPro" id="IPR022139">
    <property type="entry name" value="Fam-L/Fam-M-like_plasmodium"/>
</dbReference>
<reference evidence="2" key="1">
    <citation type="submission" date="2016-07" db="EMBL/GenBank/DDBJ databases">
        <authorList>
            <consortium name="Pathogen Informatics"/>
        </authorList>
    </citation>
    <scope>NUCLEOTIDE SEQUENCE</scope>
</reference>
<feature type="transmembrane region" description="Helical" evidence="1">
    <location>
        <begin position="12"/>
        <end position="31"/>
    </location>
</feature>
<evidence type="ECO:0000256" key="1">
    <source>
        <dbReference type="SAM" id="Phobius"/>
    </source>
</evidence>
<dbReference type="Proteomes" id="UP000220605">
    <property type="component" value="Unassembled WGS sequence"/>
</dbReference>
<keyword evidence="1" id="KW-0812">Transmembrane</keyword>
<dbReference type="VEuPathDB" id="PlasmoDB:PVP01_0005120"/>
<gene>
    <name evidence="2" type="ORF">PVP01_0005120</name>
</gene>